<organism evidence="2 3">
    <name type="scientific">Usitatibacter rugosus</name>
    <dbReference type="NCBI Taxonomy" id="2732067"/>
    <lineage>
        <taxon>Bacteria</taxon>
        <taxon>Pseudomonadati</taxon>
        <taxon>Pseudomonadota</taxon>
        <taxon>Betaproteobacteria</taxon>
        <taxon>Nitrosomonadales</taxon>
        <taxon>Usitatibacteraceae</taxon>
        <taxon>Usitatibacter</taxon>
    </lineage>
</organism>
<dbReference type="PANTHER" id="PTHR47197">
    <property type="entry name" value="PROTEIN NIRF"/>
    <property type="match status" value="1"/>
</dbReference>
<dbReference type="SUPFAM" id="SSF50974">
    <property type="entry name" value="Nitrous oxide reductase, N-terminal domain"/>
    <property type="match status" value="1"/>
</dbReference>
<dbReference type="InterPro" id="IPR011045">
    <property type="entry name" value="N2O_reductase_N"/>
</dbReference>
<dbReference type="Pfam" id="PF10282">
    <property type="entry name" value="Lactonase"/>
    <property type="match status" value="1"/>
</dbReference>
<dbReference type="AlphaFoldDB" id="A0A6M4GWU7"/>
<dbReference type="InterPro" id="IPR015943">
    <property type="entry name" value="WD40/YVTN_repeat-like_dom_sf"/>
</dbReference>
<dbReference type="InterPro" id="IPR051200">
    <property type="entry name" value="Host-pathogen_enzymatic-act"/>
</dbReference>
<accession>A0A6M4GWU7</accession>
<dbReference type="EMBL" id="CP053069">
    <property type="protein sequence ID" value="QJR11348.1"/>
    <property type="molecule type" value="Genomic_DNA"/>
</dbReference>
<sequence length="387" mass="39613">MRRSASASLALAVSLALAAPAALAQLAISSNDGKVTLVNGAAAMPEKIVPDTIAILDLGAGGKVVAEIEVPGSFMGPPSNVAISPDGKVALVTSAYKISPANPKTWVPDNRLSVIDLSVSPPKVVSTIECGAAPSGVSFNKAGTLALVANRSDGTVSVLKVNGSFVTRIGTVTVGAATSGPSHVAFTPDGRTALVTKDGTENAVSVLAIDGETVTYNKRDLFPGVRPYGLVITPDGRTAVVGLVGRGVGDNDAIASIDLTGKWPRVAEHLTVGQSPEAVSMSADGKWVAVSVINGSNKVKDWPWYAEKGKAVLVRVDGTKLTKVSEAPVGAWVQGSGFSGDGRKLYVQNILENRLQVLDIDANGQMRDGGSVPLKASPVGMRVHGAP</sequence>
<evidence type="ECO:0000313" key="2">
    <source>
        <dbReference type="EMBL" id="QJR11348.1"/>
    </source>
</evidence>
<name>A0A6M4GWU7_9PROT</name>
<evidence type="ECO:0000256" key="1">
    <source>
        <dbReference type="SAM" id="SignalP"/>
    </source>
</evidence>
<dbReference type="KEGG" id="uru:DSM104443_02423"/>
<dbReference type="Proteomes" id="UP000501534">
    <property type="component" value="Chromosome"/>
</dbReference>
<keyword evidence="3" id="KW-1185">Reference proteome</keyword>
<protein>
    <recommendedName>
        <fullName evidence="4">YncE family protein</fullName>
    </recommendedName>
</protein>
<proteinExistence type="predicted"/>
<feature type="chain" id="PRO_5026685748" description="YncE family protein" evidence="1">
    <location>
        <begin position="25"/>
        <end position="387"/>
    </location>
</feature>
<evidence type="ECO:0000313" key="3">
    <source>
        <dbReference type="Proteomes" id="UP000501534"/>
    </source>
</evidence>
<gene>
    <name evidence="2" type="ORF">DSM104443_02423</name>
</gene>
<dbReference type="Gene3D" id="2.130.10.10">
    <property type="entry name" value="YVTN repeat-like/Quinoprotein amine dehydrogenase"/>
    <property type="match status" value="3"/>
</dbReference>
<keyword evidence="1" id="KW-0732">Signal</keyword>
<evidence type="ECO:0008006" key="4">
    <source>
        <dbReference type="Google" id="ProtNLM"/>
    </source>
</evidence>
<feature type="signal peptide" evidence="1">
    <location>
        <begin position="1"/>
        <end position="24"/>
    </location>
</feature>
<dbReference type="InterPro" id="IPR019405">
    <property type="entry name" value="Lactonase_7-beta_prop"/>
</dbReference>
<reference evidence="2 3" key="1">
    <citation type="submission" date="2020-04" db="EMBL/GenBank/DDBJ databases">
        <title>Usitatibacter rugosus gen. nov., sp. nov. and Usitatibacter palustris sp. nov., novel members of Usitatibacteraceae fam. nov. within the order Nitrosomonadales isolated from soil.</title>
        <authorList>
            <person name="Huber K.J."/>
            <person name="Neumann-Schaal M."/>
            <person name="Geppert A."/>
            <person name="Luckner M."/>
            <person name="Wanner G."/>
            <person name="Overmann J."/>
        </authorList>
    </citation>
    <scope>NUCLEOTIDE SEQUENCE [LARGE SCALE GENOMIC DNA]</scope>
    <source>
        <strain evidence="2 3">0125_3</strain>
    </source>
</reference>
<dbReference type="RefSeq" id="WP_171092621.1">
    <property type="nucleotide sequence ID" value="NZ_CP053069.1"/>
</dbReference>
<dbReference type="PANTHER" id="PTHR47197:SF3">
    <property type="entry name" value="DIHYDRO-HEME D1 DEHYDROGENASE"/>
    <property type="match status" value="1"/>
</dbReference>